<feature type="signal peptide" evidence="1">
    <location>
        <begin position="1"/>
        <end position="26"/>
    </location>
</feature>
<evidence type="ECO:0008006" key="4">
    <source>
        <dbReference type="Google" id="ProtNLM"/>
    </source>
</evidence>
<sequence length="103" mass="11263">MLIEGAFLRNFSRLLILACLPAAAATLPLVPCPRMRSREHGRICQLGPCPCVTVILPIRTRAVGRRGFDLIPNAKFYSRILLSPVPDSLGPCSDDPWYGSQAS</sequence>
<organism evidence="2 3">
    <name type="scientific">Aspergillus versicolor CBS 583.65</name>
    <dbReference type="NCBI Taxonomy" id="1036611"/>
    <lineage>
        <taxon>Eukaryota</taxon>
        <taxon>Fungi</taxon>
        <taxon>Dikarya</taxon>
        <taxon>Ascomycota</taxon>
        <taxon>Pezizomycotina</taxon>
        <taxon>Eurotiomycetes</taxon>
        <taxon>Eurotiomycetidae</taxon>
        <taxon>Eurotiales</taxon>
        <taxon>Aspergillaceae</taxon>
        <taxon>Aspergillus</taxon>
        <taxon>Aspergillus subgen. Nidulantes</taxon>
    </lineage>
</organism>
<evidence type="ECO:0000256" key="1">
    <source>
        <dbReference type="SAM" id="SignalP"/>
    </source>
</evidence>
<evidence type="ECO:0000313" key="3">
    <source>
        <dbReference type="Proteomes" id="UP000184073"/>
    </source>
</evidence>
<gene>
    <name evidence="2" type="ORF">ASPVEDRAFT_353846</name>
</gene>
<dbReference type="AlphaFoldDB" id="A0A1L9PZT7"/>
<proteinExistence type="predicted"/>
<accession>A0A1L9PZT7</accession>
<keyword evidence="3" id="KW-1185">Reference proteome</keyword>
<protein>
    <recommendedName>
        <fullName evidence="4">Secreted protein</fullName>
    </recommendedName>
</protein>
<keyword evidence="1" id="KW-0732">Signal</keyword>
<dbReference type="VEuPathDB" id="FungiDB:ASPVEDRAFT_353846"/>
<dbReference type="GeneID" id="63726495"/>
<feature type="chain" id="PRO_5013358647" description="Secreted protein" evidence="1">
    <location>
        <begin position="27"/>
        <end position="103"/>
    </location>
</feature>
<dbReference type="EMBL" id="KV878136">
    <property type="protein sequence ID" value="OJJ07041.1"/>
    <property type="molecule type" value="Genomic_DNA"/>
</dbReference>
<dbReference type="Proteomes" id="UP000184073">
    <property type="component" value="Unassembled WGS sequence"/>
</dbReference>
<evidence type="ECO:0000313" key="2">
    <source>
        <dbReference type="EMBL" id="OJJ07041.1"/>
    </source>
</evidence>
<reference evidence="3" key="1">
    <citation type="journal article" date="2017" name="Genome Biol.">
        <title>Comparative genomics reveals high biological diversity and specific adaptations in the industrially and medically important fungal genus Aspergillus.</title>
        <authorList>
            <person name="de Vries R.P."/>
            <person name="Riley R."/>
            <person name="Wiebenga A."/>
            <person name="Aguilar-Osorio G."/>
            <person name="Amillis S."/>
            <person name="Uchima C.A."/>
            <person name="Anderluh G."/>
            <person name="Asadollahi M."/>
            <person name="Askin M."/>
            <person name="Barry K."/>
            <person name="Battaglia E."/>
            <person name="Bayram O."/>
            <person name="Benocci T."/>
            <person name="Braus-Stromeyer S.A."/>
            <person name="Caldana C."/>
            <person name="Canovas D."/>
            <person name="Cerqueira G.C."/>
            <person name="Chen F."/>
            <person name="Chen W."/>
            <person name="Choi C."/>
            <person name="Clum A."/>
            <person name="Dos Santos R.A."/>
            <person name="Damasio A.R."/>
            <person name="Diallinas G."/>
            <person name="Emri T."/>
            <person name="Fekete E."/>
            <person name="Flipphi M."/>
            <person name="Freyberg S."/>
            <person name="Gallo A."/>
            <person name="Gournas C."/>
            <person name="Habgood R."/>
            <person name="Hainaut M."/>
            <person name="Harispe M.L."/>
            <person name="Henrissat B."/>
            <person name="Hilden K.S."/>
            <person name="Hope R."/>
            <person name="Hossain A."/>
            <person name="Karabika E."/>
            <person name="Karaffa L."/>
            <person name="Karanyi Z."/>
            <person name="Krasevec N."/>
            <person name="Kuo A."/>
            <person name="Kusch H."/>
            <person name="LaButti K."/>
            <person name="Lagendijk E.L."/>
            <person name="Lapidus A."/>
            <person name="Levasseur A."/>
            <person name="Lindquist E."/>
            <person name="Lipzen A."/>
            <person name="Logrieco A.F."/>
            <person name="MacCabe A."/>
            <person name="Maekelae M.R."/>
            <person name="Malavazi I."/>
            <person name="Melin P."/>
            <person name="Meyer V."/>
            <person name="Mielnichuk N."/>
            <person name="Miskei M."/>
            <person name="Molnar A.P."/>
            <person name="Mule G."/>
            <person name="Ngan C.Y."/>
            <person name="Orejas M."/>
            <person name="Orosz E."/>
            <person name="Ouedraogo J.P."/>
            <person name="Overkamp K.M."/>
            <person name="Park H.-S."/>
            <person name="Perrone G."/>
            <person name="Piumi F."/>
            <person name="Punt P.J."/>
            <person name="Ram A.F."/>
            <person name="Ramon A."/>
            <person name="Rauscher S."/>
            <person name="Record E."/>
            <person name="Riano-Pachon D.M."/>
            <person name="Robert V."/>
            <person name="Roehrig J."/>
            <person name="Ruller R."/>
            <person name="Salamov A."/>
            <person name="Salih N.S."/>
            <person name="Samson R.A."/>
            <person name="Sandor E."/>
            <person name="Sanguinetti M."/>
            <person name="Schuetze T."/>
            <person name="Sepcic K."/>
            <person name="Shelest E."/>
            <person name="Sherlock G."/>
            <person name="Sophianopoulou V."/>
            <person name="Squina F.M."/>
            <person name="Sun H."/>
            <person name="Susca A."/>
            <person name="Todd R.B."/>
            <person name="Tsang A."/>
            <person name="Unkles S.E."/>
            <person name="van de Wiele N."/>
            <person name="van Rossen-Uffink D."/>
            <person name="Oliveira J.V."/>
            <person name="Vesth T.C."/>
            <person name="Visser J."/>
            <person name="Yu J.-H."/>
            <person name="Zhou M."/>
            <person name="Andersen M.R."/>
            <person name="Archer D.B."/>
            <person name="Baker S.E."/>
            <person name="Benoit I."/>
            <person name="Brakhage A.A."/>
            <person name="Braus G.H."/>
            <person name="Fischer R."/>
            <person name="Frisvad J.C."/>
            <person name="Goldman G.H."/>
            <person name="Houbraken J."/>
            <person name="Oakley B."/>
            <person name="Pocsi I."/>
            <person name="Scazzocchio C."/>
            <person name="Seiboth B."/>
            <person name="vanKuyk P.A."/>
            <person name="Wortman J."/>
            <person name="Dyer P.S."/>
            <person name="Grigoriev I.V."/>
        </authorList>
    </citation>
    <scope>NUCLEOTIDE SEQUENCE [LARGE SCALE GENOMIC DNA]</scope>
    <source>
        <strain evidence="3">CBS 583.65</strain>
    </source>
</reference>
<name>A0A1L9PZT7_ASPVE</name>
<dbReference type="RefSeq" id="XP_040672803.1">
    <property type="nucleotide sequence ID" value="XM_040810984.1"/>
</dbReference>